<dbReference type="EMBL" id="LOWA01000018">
    <property type="protein sequence ID" value="KVE28531.1"/>
    <property type="molecule type" value="Genomic_DNA"/>
</dbReference>
<evidence type="ECO:0000313" key="2">
    <source>
        <dbReference type="EMBL" id="KVE28531.1"/>
    </source>
</evidence>
<feature type="region of interest" description="Disordered" evidence="1">
    <location>
        <begin position="28"/>
        <end position="100"/>
    </location>
</feature>
<dbReference type="OrthoDB" id="9133021at2"/>
<feature type="compositionally biased region" description="Low complexity" evidence="1">
    <location>
        <begin position="35"/>
        <end position="45"/>
    </location>
</feature>
<dbReference type="Proteomes" id="UP000062788">
    <property type="component" value="Unassembled WGS sequence"/>
</dbReference>
<comment type="caution">
    <text evidence="2">The sequence shown here is derived from an EMBL/GenBank/DDBJ whole genome shotgun (WGS) entry which is preliminary data.</text>
</comment>
<name>A0A103E5P7_9BURK</name>
<gene>
    <name evidence="2" type="ORF">WS67_07240</name>
</gene>
<dbReference type="AlphaFoldDB" id="A0A103E5P7"/>
<keyword evidence="3" id="KW-1185">Reference proteome</keyword>
<proteinExistence type="predicted"/>
<evidence type="ECO:0000256" key="1">
    <source>
        <dbReference type="SAM" id="MobiDB-lite"/>
    </source>
</evidence>
<protein>
    <submittedName>
        <fullName evidence="2">Uncharacterized protein</fullName>
    </submittedName>
</protein>
<sequence>MLLFTFTSSTFAGEHYVEIWNPPEARAGVTHHEPAAPAAPAAQKPAVKRKRAAPHVVDAHIRRPSVPTVARIAPKPRGLDGASPRATPAPSSPEIPRLFTPDGNVLRVGARGYRAGVVR</sequence>
<reference evidence="2 3" key="1">
    <citation type="submission" date="2015-11" db="EMBL/GenBank/DDBJ databases">
        <title>Expanding the genomic diversity of Burkholderia species for the development of highly accurate diagnostics.</title>
        <authorList>
            <person name="Sahl J."/>
            <person name="Keim P."/>
            <person name="Wagner D."/>
        </authorList>
    </citation>
    <scope>NUCLEOTIDE SEQUENCE [LARGE SCALE GENOMIC DNA]</scope>
    <source>
        <strain evidence="2 3">TSV85</strain>
    </source>
</reference>
<organism evidence="2 3">
    <name type="scientific">Burkholderia singularis</name>
    <dbReference type="NCBI Taxonomy" id="1503053"/>
    <lineage>
        <taxon>Bacteria</taxon>
        <taxon>Pseudomonadati</taxon>
        <taxon>Pseudomonadota</taxon>
        <taxon>Betaproteobacteria</taxon>
        <taxon>Burkholderiales</taxon>
        <taxon>Burkholderiaceae</taxon>
        <taxon>Burkholderia</taxon>
        <taxon>pseudomallei group</taxon>
    </lineage>
</organism>
<accession>A0A103E5P7</accession>
<evidence type="ECO:0000313" key="3">
    <source>
        <dbReference type="Proteomes" id="UP000062788"/>
    </source>
</evidence>